<gene>
    <name evidence="1" type="ORF">BP6252_09046</name>
</gene>
<reference evidence="1 2" key="1">
    <citation type="journal article" date="2018" name="IMA Fungus">
        <title>IMA Genome-F 9: Draft genome sequence of Annulohypoxylon stygium, Aspergillus mulundensis, Berkeleyomyces basicola (syn. Thielaviopsis basicola), Ceratocystis smalleyi, two Cercospora beticola strains, Coleophoma cylindrospora, Fusarium fracticaudum, Phialophora cf. hyalina, and Morchella septimelata.</title>
        <authorList>
            <person name="Wingfield B.D."/>
            <person name="Bills G.F."/>
            <person name="Dong Y."/>
            <person name="Huang W."/>
            <person name="Nel W.J."/>
            <person name="Swalarsk-Parry B.S."/>
            <person name="Vaghefi N."/>
            <person name="Wilken P.M."/>
            <person name="An Z."/>
            <person name="de Beer Z.W."/>
            <person name="De Vos L."/>
            <person name="Chen L."/>
            <person name="Duong T.A."/>
            <person name="Gao Y."/>
            <person name="Hammerbacher A."/>
            <person name="Kikkert J.R."/>
            <person name="Li Y."/>
            <person name="Li H."/>
            <person name="Li K."/>
            <person name="Li Q."/>
            <person name="Liu X."/>
            <person name="Ma X."/>
            <person name="Naidoo K."/>
            <person name="Pethybridge S.J."/>
            <person name="Sun J."/>
            <person name="Steenkamp E.T."/>
            <person name="van der Nest M.A."/>
            <person name="van Wyk S."/>
            <person name="Wingfield M.J."/>
            <person name="Xiong C."/>
            <person name="Yue Q."/>
            <person name="Zhang X."/>
        </authorList>
    </citation>
    <scope>NUCLEOTIDE SEQUENCE [LARGE SCALE GENOMIC DNA]</scope>
    <source>
        <strain evidence="1 2">BP6252</strain>
    </source>
</reference>
<evidence type="ECO:0000313" key="2">
    <source>
        <dbReference type="Proteomes" id="UP000256645"/>
    </source>
</evidence>
<evidence type="ECO:0000313" key="1">
    <source>
        <dbReference type="EMBL" id="RDW67650.1"/>
    </source>
</evidence>
<dbReference type="EMBL" id="PDLM01000010">
    <property type="protein sequence ID" value="RDW67650.1"/>
    <property type="molecule type" value="Genomic_DNA"/>
</dbReference>
<dbReference type="SUPFAM" id="SSF63829">
    <property type="entry name" value="Calcium-dependent phosphotriesterase"/>
    <property type="match status" value="1"/>
</dbReference>
<keyword evidence="2" id="KW-1185">Reference proteome</keyword>
<accession>A0A3D8R137</accession>
<sequence>MLGKFLDIDNPHSDGLYNLQALIPTGWYTNSQSGLKENLDMLGFDVEILADGTRRFYMVNHRPSISRSGVPLNAKKLGANSTFEIFDLEKGSSELKHVRTIVSEAIISPNSIAADGKGGFYFTNDHGSKTGIRFDLEFLLGTGSIGYCSPPASNTDPRKCDIVSSGDFYFPNGIVLGHDGLIYVAHSATGKVSVHKPSTSGLEKVAEIPLKVTLDNLSVDANGDVFAAAMPHIFKTLTATSSKGNGGAAPAAVWRIRRRGLGGEEMQFEAEKILEDGKAKVLPVMTIAVSDAETGRLFLGSASDGFVVVCAPK</sequence>
<dbReference type="AlphaFoldDB" id="A0A3D8R137"/>
<evidence type="ECO:0008006" key="3">
    <source>
        <dbReference type="Google" id="ProtNLM"/>
    </source>
</evidence>
<dbReference type="Proteomes" id="UP000256645">
    <property type="component" value="Unassembled WGS sequence"/>
</dbReference>
<dbReference type="PANTHER" id="PTHR11799:SF20">
    <property type="entry name" value="SMP-30_GLUCONOLACTONASE_LRE-LIKE REGION DOMAIN-CONTAINING PROTEIN"/>
    <property type="match status" value="1"/>
</dbReference>
<organism evidence="1 2">
    <name type="scientific">Coleophoma cylindrospora</name>
    <dbReference type="NCBI Taxonomy" id="1849047"/>
    <lineage>
        <taxon>Eukaryota</taxon>
        <taxon>Fungi</taxon>
        <taxon>Dikarya</taxon>
        <taxon>Ascomycota</taxon>
        <taxon>Pezizomycotina</taxon>
        <taxon>Leotiomycetes</taxon>
        <taxon>Helotiales</taxon>
        <taxon>Dermateaceae</taxon>
        <taxon>Coleophoma</taxon>
    </lineage>
</organism>
<dbReference type="PANTHER" id="PTHR11799">
    <property type="entry name" value="PARAOXONASE"/>
    <property type="match status" value="1"/>
</dbReference>
<name>A0A3D8R137_9HELO</name>
<dbReference type="OrthoDB" id="5307922at2759"/>
<protein>
    <recommendedName>
        <fullName evidence="3">SMP-30/Gluconolactonase/LRE-like region domain-containing protein</fullName>
    </recommendedName>
</protein>
<comment type="caution">
    <text evidence="1">The sequence shown here is derived from an EMBL/GenBank/DDBJ whole genome shotgun (WGS) entry which is preliminary data.</text>
</comment>
<proteinExistence type="predicted"/>
<dbReference type="Gene3D" id="2.120.10.30">
    <property type="entry name" value="TolB, C-terminal domain"/>
    <property type="match status" value="1"/>
</dbReference>
<dbReference type="InterPro" id="IPR051288">
    <property type="entry name" value="Serum_paraoxonase/arylesterase"/>
</dbReference>
<dbReference type="InterPro" id="IPR011042">
    <property type="entry name" value="6-blade_b-propeller_TolB-like"/>
</dbReference>